<evidence type="ECO:0000313" key="1">
    <source>
        <dbReference type="EMBL" id="SEQ49187.1"/>
    </source>
</evidence>
<accession>A0A1H9GGK1</accession>
<organism evidence="1 2">
    <name type="scientific">Faunimonas pinastri</name>
    <dbReference type="NCBI Taxonomy" id="1855383"/>
    <lineage>
        <taxon>Bacteria</taxon>
        <taxon>Pseudomonadati</taxon>
        <taxon>Pseudomonadota</taxon>
        <taxon>Alphaproteobacteria</taxon>
        <taxon>Hyphomicrobiales</taxon>
        <taxon>Afifellaceae</taxon>
        <taxon>Faunimonas</taxon>
    </lineage>
</organism>
<dbReference type="RefSeq" id="WP_092496187.1">
    <property type="nucleotide sequence ID" value="NZ_FOFG01000005.1"/>
</dbReference>
<sequence length="87" mass="9938">MLRPSRSTIRAANGCDVRVERRSTGQAVYVANGPAVKPPTVRAIREDLEKIAGEVKRLTVSRRDPERFHVDRGEIVFKLEELLERLR</sequence>
<name>A0A1H9GGK1_9HYPH</name>
<dbReference type="EMBL" id="FOFG01000005">
    <property type="protein sequence ID" value="SEQ49187.1"/>
    <property type="molecule type" value="Genomic_DNA"/>
</dbReference>
<evidence type="ECO:0000313" key="2">
    <source>
        <dbReference type="Proteomes" id="UP000199647"/>
    </source>
</evidence>
<dbReference type="Proteomes" id="UP000199647">
    <property type="component" value="Unassembled WGS sequence"/>
</dbReference>
<dbReference type="OrthoDB" id="7478263at2"/>
<dbReference type="AlphaFoldDB" id="A0A1H9GGK1"/>
<proteinExistence type="predicted"/>
<protein>
    <submittedName>
        <fullName evidence="1">Uncharacterized protein</fullName>
    </submittedName>
</protein>
<dbReference type="STRING" id="1855383.SAMN05216548_10532"/>
<reference evidence="1 2" key="1">
    <citation type="submission" date="2016-10" db="EMBL/GenBank/DDBJ databases">
        <authorList>
            <person name="de Groot N.N."/>
        </authorList>
    </citation>
    <scope>NUCLEOTIDE SEQUENCE [LARGE SCALE GENOMIC DNA]</scope>
    <source>
        <strain evidence="1 2">A52C2</strain>
    </source>
</reference>
<gene>
    <name evidence="1" type="ORF">SAMN05216548_10532</name>
</gene>
<keyword evidence="2" id="KW-1185">Reference proteome</keyword>